<dbReference type="Gene3D" id="1.25.40.390">
    <property type="match status" value="1"/>
</dbReference>
<gene>
    <name evidence="2" type="ORF">SAMN05444001_10556</name>
</gene>
<dbReference type="AlphaFoldDB" id="A0A8G2F4I3"/>
<keyword evidence="3" id="KW-1185">Reference proteome</keyword>
<comment type="caution">
    <text evidence="2">The sequence shown here is derived from an EMBL/GenBank/DDBJ whole genome shotgun (WGS) entry which is preliminary data.</text>
</comment>
<evidence type="ECO:0000313" key="3">
    <source>
        <dbReference type="Proteomes" id="UP000236725"/>
    </source>
</evidence>
<sequence length="549" mass="62141">MKTKIKSYLLMLVMAGTSALTSCEGFDSINENPNAPTPEKIDPVYLLSPVFIRSVYNVDLYQRIHNLYVDTYAQYFSNDKYSSNVCVPNNDWTQQYWDAHWGWIANMNEVIRICKDNPAHNNLVQVARIWKVWTFARATDLFGDIPYSKACDDSGEAAPYDTQKDIYYDMVKELAEASAALNPDGDNLGSGDLIFQGNVARWKSFANSMRLRLAMRMTEVDAAKAKQEAEAAVKADGGLLSGINEDVKIVRKNSYYKFDYGYYNAVSHLFNGGRMTMSYSMQKLLTNLGGIPFPKKDTYKEVPEYCDPRGPIYFNVTNQYNGAGEEYRGRWRGVPAGYTQAVSLEPNNVNKNNSRVGVYFVGSTKETDVPFTVNMDRDQTLMYYSEVCFLRAEGAVRGWDMGGSAQSFYEEGIKASMKEVEIADDVIANYMQSTMPNLYGTTVPFNDTKGENNTQLAKIITQKYLSGFPDNGWEAWNDYRRLSLPTLDPFAMPEAGYVIEKGAMGWRGSLRRIIYPAREQIVNEANYNEAVARIGGDKTTTRIWWDAQK</sequence>
<dbReference type="EMBL" id="FNVS01000005">
    <property type="protein sequence ID" value="SEF70634.1"/>
    <property type="molecule type" value="Genomic_DNA"/>
</dbReference>
<keyword evidence="2" id="KW-0449">Lipoprotein</keyword>
<dbReference type="Proteomes" id="UP000236725">
    <property type="component" value="Unassembled WGS sequence"/>
</dbReference>
<dbReference type="InterPro" id="IPR024302">
    <property type="entry name" value="SusD-like"/>
</dbReference>
<dbReference type="SUPFAM" id="SSF48452">
    <property type="entry name" value="TPR-like"/>
    <property type="match status" value="1"/>
</dbReference>
<dbReference type="InterPro" id="IPR011990">
    <property type="entry name" value="TPR-like_helical_dom_sf"/>
</dbReference>
<dbReference type="PROSITE" id="PS51257">
    <property type="entry name" value="PROKAR_LIPOPROTEIN"/>
    <property type="match status" value="1"/>
</dbReference>
<feature type="signal peptide" evidence="1">
    <location>
        <begin position="1"/>
        <end position="21"/>
    </location>
</feature>
<reference evidence="2 3" key="1">
    <citation type="submission" date="2016-10" db="EMBL/GenBank/DDBJ databases">
        <authorList>
            <person name="Varghese N."/>
            <person name="Submissions S."/>
        </authorList>
    </citation>
    <scope>NUCLEOTIDE SEQUENCE [LARGE SCALE GENOMIC DNA]</scope>
    <source>
        <strain evidence="2 3">DSM 29073</strain>
    </source>
</reference>
<evidence type="ECO:0000313" key="2">
    <source>
        <dbReference type="EMBL" id="SEF70634.1"/>
    </source>
</evidence>
<name>A0A8G2F4I3_9BACT</name>
<dbReference type="RefSeq" id="WP_103982831.1">
    <property type="nucleotide sequence ID" value="NZ_FNVS01000005.1"/>
</dbReference>
<evidence type="ECO:0000256" key="1">
    <source>
        <dbReference type="SAM" id="SignalP"/>
    </source>
</evidence>
<feature type="chain" id="PRO_5034937499" evidence="1">
    <location>
        <begin position="22"/>
        <end position="549"/>
    </location>
</feature>
<protein>
    <submittedName>
        <fullName evidence="2">Susd and RagB outer membrane lipoprotein</fullName>
    </submittedName>
</protein>
<organism evidence="2 3">
    <name type="scientific">Parabacteroides chinchillae</name>
    <dbReference type="NCBI Taxonomy" id="871327"/>
    <lineage>
        <taxon>Bacteria</taxon>
        <taxon>Pseudomonadati</taxon>
        <taxon>Bacteroidota</taxon>
        <taxon>Bacteroidia</taxon>
        <taxon>Bacteroidales</taxon>
        <taxon>Tannerellaceae</taxon>
        <taxon>Parabacteroides</taxon>
    </lineage>
</organism>
<proteinExistence type="predicted"/>
<accession>A0A8G2F4I3</accession>
<dbReference type="Pfam" id="PF12741">
    <property type="entry name" value="SusD-like"/>
    <property type="match status" value="1"/>
</dbReference>
<keyword evidence="1" id="KW-0732">Signal</keyword>